<organism evidence="1">
    <name type="scientific">viral metagenome</name>
    <dbReference type="NCBI Taxonomy" id="1070528"/>
    <lineage>
        <taxon>unclassified sequences</taxon>
        <taxon>metagenomes</taxon>
        <taxon>organismal metagenomes</taxon>
    </lineage>
</organism>
<proteinExistence type="predicted"/>
<dbReference type="EMBL" id="MN739155">
    <property type="protein sequence ID" value="QHS91119.1"/>
    <property type="molecule type" value="Genomic_DNA"/>
</dbReference>
<dbReference type="AlphaFoldDB" id="A0A6C0BHU1"/>
<accession>A0A6C0BHU1</accession>
<sequence length="151" mass="18231">MNSMNDMDTHQQDPIENIEEKLEHLEDLDNETRLEVLYEEINHFVIHGIQPNEKWYQERMYYVQEYQTIQWGDLAARSYQKDHVIYELSLSVVDHLEQLEEEWSTSPIFNLCVYQRLLESIRTVWRQYAREYGVSAHTVDILDLMNGMDNM</sequence>
<protein>
    <submittedName>
        <fullName evidence="1">Uncharacterized protein</fullName>
    </submittedName>
</protein>
<evidence type="ECO:0000313" key="1">
    <source>
        <dbReference type="EMBL" id="QHS91119.1"/>
    </source>
</evidence>
<name>A0A6C0BHU1_9ZZZZ</name>
<reference evidence="1" key="1">
    <citation type="journal article" date="2020" name="Nature">
        <title>Giant virus diversity and host interactions through global metagenomics.</title>
        <authorList>
            <person name="Schulz F."/>
            <person name="Roux S."/>
            <person name="Paez-Espino D."/>
            <person name="Jungbluth S."/>
            <person name="Walsh D.A."/>
            <person name="Denef V.J."/>
            <person name="McMahon K.D."/>
            <person name="Konstantinidis K.T."/>
            <person name="Eloe-Fadrosh E.A."/>
            <person name="Kyrpides N.C."/>
            <person name="Woyke T."/>
        </authorList>
    </citation>
    <scope>NUCLEOTIDE SEQUENCE</scope>
    <source>
        <strain evidence="1">GVMAG-M-3300013004-44</strain>
    </source>
</reference>